<evidence type="ECO:0000313" key="4">
    <source>
        <dbReference type="EMBL" id="PJF17446.1"/>
    </source>
</evidence>
<evidence type="ECO:0000256" key="1">
    <source>
        <dbReference type="SAM" id="MobiDB-lite"/>
    </source>
</evidence>
<reference evidence="4 5" key="1">
    <citation type="submission" date="2016-10" db="EMBL/GenBank/DDBJ databases">
        <title>The genome of Paramicrosporidium saccamoebae is the missing link in understanding Cryptomycota and Microsporidia evolution.</title>
        <authorList>
            <person name="Quandt C.A."/>
            <person name="Beaudet D."/>
            <person name="Corsaro D."/>
            <person name="Michel R."/>
            <person name="Corradi N."/>
            <person name="James T."/>
        </authorList>
    </citation>
    <scope>NUCLEOTIDE SEQUENCE [LARGE SCALE GENOMIC DNA]</scope>
    <source>
        <strain evidence="4 5">KSL3</strain>
    </source>
</reference>
<organism evidence="4 5">
    <name type="scientific">Paramicrosporidium saccamoebae</name>
    <dbReference type="NCBI Taxonomy" id="1246581"/>
    <lineage>
        <taxon>Eukaryota</taxon>
        <taxon>Fungi</taxon>
        <taxon>Fungi incertae sedis</taxon>
        <taxon>Cryptomycota</taxon>
        <taxon>Cryptomycota incertae sedis</taxon>
        <taxon>Paramicrosporidium</taxon>
    </lineage>
</organism>
<keyword evidence="2" id="KW-0472">Membrane</keyword>
<gene>
    <name evidence="4" type="ORF">PSACC_02755</name>
</gene>
<proteinExistence type="predicted"/>
<evidence type="ECO:0000256" key="3">
    <source>
        <dbReference type="SAM" id="SignalP"/>
    </source>
</evidence>
<keyword evidence="5" id="KW-1185">Reference proteome</keyword>
<feature type="transmembrane region" description="Helical" evidence="2">
    <location>
        <begin position="1472"/>
        <end position="1494"/>
    </location>
</feature>
<feature type="chain" id="PRO_5014120650" evidence="3">
    <location>
        <begin position="19"/>
        <end position="1500"/>
    </location>
</feature>
<keyword evidence="2" id="KW-0812">Transmembrane</keyword>
<feature type="compositionally biased region" description="Polar residues" evidence="1">
    <location>
        <begin position="1385"/>
        <end position="1395"/>
    </location>
</feature>
<feature type="compositionally biased region" description="Polar residues" evidence="1">
    <location>
        <begin position="1329"/>
        <end position="1350"/>
    </location>
</feature>
<keyword evidence="3" id="KW-0732">Signal</keyword>
<feature type="region of interest" description="Disordered" evidence="1">
    <location>
        <begin position="1289"/>
        <end position="1395"/>
    </location>
</feature>
<comment type="caution">
    <text evidence="4">The sequence shown here is derived from an EMBL/GenBank/DDBJ whole genome shotgun (WGS) entry which is preliminary data.</text>
</comment>
<sequence length="1500" mass="168033">MPWYVFVALIWLLGVAYCSEISVILDTQELYIDDFDSWKAQGLTTIDNVHVDGIATAYLFRHSEPGSAFEKFQSMLSMADGSIDDVLVDTAAALKECIARMTSVQSPRTILEGEQEQIFNKLNLDRVVEESMQIKVGRTNVVRTREISDYSLHEVELQLSAHVISREDLIRLLWQKSTLIADLDPDAAMQAITDSLDLMKEDGQFVPVGGIDKVPEHILLRLTTLNVLPDVVTKAAETILSLGNIADTKDLAMARNKASDSVKKEMAIVMDSNPEIANLVDPYAIYKSNRIGVPELALKNLVKAYTPSEHSPSGRPVTATDSDLLADFQFVLDYVPGMVERKDAEKTNSRGEMPPRNLENIDDWDFAQYLVKLQSLWTNIPDNTLAKMWSELEPTISRFVYQPLVDRGADAKLFSIVRDVVMDLIERSYNTKEDMEIFLDYLKAALVAWDLKSKAVDSPELEKYQKYIERVMNEPEMKHFIIKELESMTTDLSGDNKRPILRFKASYVNHFGSGGEKLRHFKDILEMPLAPSDATFRETILQSIDTKTFIHPDPDTSDRYWEIARSLYYEMEDWIWAGQAARKNSGLVWSVLDAAPAEVRPRLLEDIDGDIWDALIKSATNDIIEGNNYRRGPIYMQMSRYLGSVLDKSCDSKLERFIGLSPIVTRIISSSTDSLKNYMATMEEMLPGCVPPRISPKVPIDKTKLNEKLADITTKFKDYVLAFPLMSPDEFPITQYAPDIDPVLEKVANDSSWVQIARLGMLVSNPTVLTGRRITIIASLNKEESLESLLDQLATASSAGNEMLTNVNDKVTFIKFLNKLDMNSAKVRAVYIAIVNSILGKLPECTKDVQGPEAEAAMHILPKLIPDERLTVDIYNAAVGFTKSGCAKDLGTRDSFLKKMNDWDYMTDQNPAVGIIWAAFASDPTDTPTNLAHAARMAIKYGAEAFLTVDNLITILNNGRSIATNEGLLRDLSKIPAFAEISFLKAVRAKTEIPLSTLTPREFQYDDTLLPAYMSGNTTFDHGYRVEISHHESDQTQRYQLSGIYPRVPLPNAGTTRYKLCGNLQAEDVHHIELENVRKIQLECLEEMSVPAIRSLFGDEAILENILPPLSENVVKKLGAGLVGQLTDTQYQAMHNSWALSDARHPYRALFGQDMLIDAIMKSGKGPLIEAEAFLIQDRHWLKAFPGAREDVAKKVLANVSAQGFESEPFEWFEYIDIGMWKSFEMAIPNDLNYCRKMTRESHPYLVQTSYVCQLLAGIWPPVEEAHRRTTTFEEVERKREQERLEELAREQERVEELKKEEERAEELKKEEERAEELKREEEAKILQGTISDGSAPNSQAATKPASTYQPPRITRVPVSNTAGSSSGGKSGGKSGATTGESKDPSIQPQFNNPPSGITSIAAPLSIAIAAGSSEEVPATENAPGFSSYFYSSFADPHKTSFSGWLYELSVGNMLKRDKTGASILKSVAFKWIIAIVTTLVSICVLAVPLYYVFFKRQTV</sequence>
<dbReference type="EMBL" id="MTSL01000174">
    <property type="protein sequence ID" value="PJF17446.1"/>
    <property type="molecule type" value="Genomic_DNA"/>
</dbReference>
<evidence type="ECO:0000256" key="2">
    <source>
        <dbReference type="SAM" id="Phobius"/>
    </source>
</evidence>
<evidence type="ECO:0000313" key="5">
    <source>
        <dbReference type="Proteomes" id="UP000240830"/>
    </source>
</evidence>
<feature type="compositionally biased region" description="Basic and acidic residues" evidence="1">
    <location>
        <begin position="1289"/>
        <end position="1325"/>
    </location>
</feature>
<keyword evidence="2" id="KW-1133">Transmembrane helix</keyword>
<feature type="signal peptide" evidence="3">
    <location>
        <begin position="1"/>
        <end position="18"/>
    </location>
</feature>
<accession>A0A2H9TI72</accession>
<name>A0A2H9TI72_9FUNG</name>
<dbReference type="Proteomes" id="UP000240830">
    <property type="component" value="Unassembled WGS sequence"/>
</dbReference>
<dbReference type="STRING" id="1246581.A0A2H9TI72"/>
<feature type="compositionally biased region" description="Gly residues" evidence="1">
    <location>
        <begin position="1366"/>
        <end position="1375"/>
    </location>
</feature>
<protein>
    <submittedName>
        <fullName evidence="4">Uncharacterized protein</fullName>
    </submittedName>
</protein>